<dbReference type="AlphaFoldDB" id="A0A0W8G3M3"/>
<feature type="transmembrane region" description="Helical" evidence="1">
    <location>
        <begin position="95"/>
        <end position="112"/>
    </location>
</feature>
<feature type="transmembrane region" description="Helical" evidence="1">
    <location>
        <begin position="208"/>
        <end position="227"/>
    </location>
</feature>
<proteinExistence type="predicted"/>
<feature type="transmembrane region" description="Helical" evidence="1">
    <location>
        <begin position="263"/>
        <end position="281"/>
    </location>
</feature>
<sequence length="291" mass="31436">MAMPTFYECTTNIFDPLHAFWERTSTRRAVALVQVVVFLAGVAGIELNRRGLLPPGLARITPFSHYYAISLAFTLVLIQEVIDLIFILPCSVSKAVGKQFEILCLILIRNAFKELVHFSEPISLAGGFEPVLPLLADGVGALCIYFGLGWYYRLHATRPAGSRGTNLYAFVAAKKFLSLVLLVVFAGLAVEVGLSSLSAGHPQVFFEVFYTVLIFSDILIVLISHAYQPGFHAVFRNSGFALVTLLIRLALAAPAFVGPGIGVTAMAVAVGLTAAYAAFALPMRDQVPVGK</sequence>
<gene>
    <name evidence="2" type="ORF">ASZ90_002507</name>
</gene>
<accession>A0A0W8G3M3</accession>
<evidence type="ECO:0000256" key="1">
    <source>
        <dbReference type="SAM" id="Phobius"/>
    </source>
</evidence>
<keyword evidence="1" id="KW-0472">Membrane</keyword>
<feature type="transmembrane region" description="Helical" evidence="1">
    <location>
        <begin position="67"/>
        <end position="88"/>
    </location>
</feature>
<protein>
    <submittedName>
        <fullName evidence="2">Uncharacterized protein</fullName>
    </submittedName>
</protein>
<keyword evidence="1" id="KW-1133">Transmembrane helix</keyword>
<evidence type="ECO:0000313" key="2">
    <source>
        <dbReference type="EMBL" id="KUG27649.1"/>
    </source>
</evidence>
<feature type="transmembrane region" description="Helical" evidence="1">
    <location>
        <begin position="166"/>
        <end position="188"/>
    </location>
</feature>
<organism evidence="2">
    <name type="scientific">hydrocarbon metagenome</name>
    <dbReference type="NCBI Taxonomy" id="938273"/>
    <lineage>
        <taxon>unclassified sequences</taxon>
        <taxon>metagenomes</taxon>
        <taxon>ecological metagenomes</taxon>
    </lineage>
</organism>
<keyword evidence="1" id="KW-0812">Transmembrane</keyword>
<feature type="transmembrane region" description="Helical" evidence="1">
    <location>
        <begin position="132"/>
        <end position="154"/>
    </location>
</feature>
<reference evidence="2" key="1">
    <citation type="journal article" date="2015" name="Proc. Natl. Acad. Sci. U.S.A.">
        <title>Networks of energetic and metabolic interactions define dynamics in microbial communities.</title>
        <authorList>
            <person name="Embree M."/>
            <person name="Liu J.K."/>
            <person name="Al-Bassam M.M."/>
            <person name="Zengler K."/>
        </authorList>
    </citation>
    <scope>NUCLEOTIDE SEQUENCE</scope>
</reference>
<feature type="transmembrane region" description="Helical" evidence="1">
    <location>
        <begin position="239"/>
        <end position="257"/>
    </location>
</feature>
<comment type="caution">
    <text evidence="2">The sequence shown here is derived from an EMBL/GenBank/DDBJ whole genome shotgun (WGS) entry which is preliminary data.</text>
</comment>
<dbReference type="EMBL" id="LNQE01000304">
    <property type="protein sequence ID" value="KUG27649.1"/>
    <property type="molecule type" value="Genomic_DNA"/>
</dbReference>
<name>A0A0W8G3M3_9ZZZZ</name>
<feature type="transmembrane region" description="Helical" evidence="1">
    <location>
        <begin position="29"/>
        <end position="47"/>
    </location>
</feature>